<keyword evidence="3" id="KW-1185">Reference proteome</keyword>
<dbReference type="Proteomes" id="UP000184267">
    <property type="component" value="Unassembled WGS sequence"/>
</dbReference>
<organism evidence="2 3">
    <name type="scientific">Trametes pubescens</name>
    <name type="common">White-rot fungus</name>
    <dbReference type="NCBI Taxonomy" id="154538"/>
    <lineage>
        <taxon>Eukaryota</taxon>
        <taxon>Fungi</taxon>
        <taxon>Dikarya</taxon>
        <taxon>Basidiomycota</taxon>
        <taxon>Agaricomycotina</taxon>
        <taxon>Agaricomycetes</taxon>
        <taxon>Polyporales</taxon>
        <taxon>Polyporaceae</taxon>
        <taxon>Trametes</taxon>
    </lineage>
</organism>
<feature type="non-terminal residue" evidence="2">
    <location>
        <position position="334"/>
    </location>
</feature>
<dbReference type="AlphaFoldDB" id="A0A1M2VAC1"/>
<proteinExistence type="predicted"/>
<accession>A0A1M2VAC1</accession>
<dbReference type="OMA" id="DEWDICE"/>
<feature type="compositionally biased region" description="Basic and acidic residues" evidence="1">
    <location>
        <begin position="225"/>
        <end position="241"/>
    </location>
</feature>
<reference evidence="2 3" key="1">
    <citation type="submission" date="2016-10" db="EMBL/GenBank/DDBJ databases">
        <title>Genome sequence of the basidiomycete white-rot fungus Trametes pubescens.</title>
        <authorList>
            <person name="Makela M.R."/>
            <person name="Granchi Z."/>
            <person name="Peng M."/>
            <person name="De Vries R.P."/>
            <person name="Grigoriev I."/>
            <person name="Riley R."/>
            <person name="Hilden K."/>
        </authorList>
    </citation>
    <scope>NUCLEOTIDE SEQUENCE [LARGE SCALE GENOMIC DNA]</scope>
    <source>
        <strain evidence="2 3">FBCC735</strain>
    </source>
</reference>
<comment type="caution">
    <text evidence="2">The sequence shown here is derived from an EMBL/GenBank/DDBJ whole genome shotgun (WGS) entry which is preliminary data.</text>
</comment>
<dbReference type="STRING" id="154538.A0A1M2VAC1"/>
<evidence type="ECO:0000313" key="2">
    <source>
        <dbReference type="EMBL" id="OJT04600.1"/>
    </source>
</evidence>
<gene>
    <name evidence="2" type="ORF">TRAPUB_4683</name>
</gene>
<dbReference type="EMBL" id="MNAD01001530">
    <property type="protein sequence ID" value="OJT04600.1"/>
    <property type="molecule type" value="Genomic_DNA"/>
</dbReference>
<sequence length="334" mass="38134">MSFPFDPFWPNPSDYRYKDVYPTEAAAKAAALKGRDACALLAARCTMAIALCTVHPETNPPRWVIALMKQKVPSAWIDALRASVIADLSPDLRVGAIVNPLGHGHESATAWVDHVPCMIRANLPVYIAWPKDTAEVIRKYPFLRDYLPKPCDLQEVVANDAGRVVMHPHPRVVGQQVSFRWAELSRPSLEHVLPEDEPPARIPHGEGQLSGETYQAFFARREVANRKRAEKETSEQRESRMRRQQKADTFNRPTRPTRVFLWKVVGDVDDQVPAEVLFMDYRAYVKPAAVAEVWVSHPPAHKRYDAWLDEWDICEKLAPEERLEDSWDELEEPD</sequence>
<name>A0A1M2VAC1_TRAPU</name>
<evidence type="ECO:0000256" key="1">
    <source>
        <dbReference type="SAM" id="MobiDB-lite"/>
    </source>
</evidence>
<dbReference type="OrthoDB" id="2747589at2759"/>
<evidence type="ECO:0000313" key="3">
    <source>
        <dbReference type="Proteomes" id="UP000184267"/>
    </source>
</evidence>
<feature type="region of interest" description="Disordered" evidence="1">
    <location>
        <begin position="225"/>
        <end position="250"/>
    </location>
</feature>
<protein>
    <submittedName>
        <fullName evidence="2">Uncharacterized protein</fullName>
    </submittedName>
</protein>